<dbReference type="InterPro" id="IPR037070">
    <property type="entry name" value="Formiminotransferase_C_sf"/>
</dbReference>
<dbReference type="eggNOG" id="ENOG502QS19">
    <property type="taxonomic scope" value="Eukaryota"/>
</dbReference>
<dbReference type="Gramene" id="rna11913">
    <property type="protein sequence ID" value="RHN75676.1"/>
    <property type="gene ID" value="gene11913"/>
</dbReference>
<reference evidence="5 8" key="2">
    <citation type="journal article" date="2014" name="BMC Genomics">
        <title>An improved genome release (version Mt4.0) for the model legume Medicago truncatula.</title>
        <authorList>
            <person name="Tang H."/>
            <person name="Krishnakumar V."/>
            <person name="Bidwell S."/>
            <person name="Rosen B."/>
            <person name="Chan A."/>
            <person name="Zhou S."/>
            <person name="Gentzbittel L."/>
            <person name="Childs K.L."/>
            <person name="Yandell M."/>
            <person name="Gundlach H."/>
            <person name="Mayer K.F."/>
            <person name="Schwartz D.C."/>
            <person name="Town C.D."/>
        </authorList>
    </citation>
    <scope>GENOME REANNOTATION</scope>
    <source>
        <strain evidence="5">A17</strain>
        <strain evidence="7 8">cv. Jemalong A17</strain>
    </source>
</reference>
<dbReference type="InterPro" id="IPR012886">
    <property type="entry name" value="Formiminotransferase_N"/>
</dbReference>
<dbReference type="AlphaFoldDB" id="A0A072VAK5"/>
<evidence type="ECO:0000259" key="4">
    <source>
        <dbReference type="SMART" id="SM01222"/>
    </source>
</evidence>
<evidence type="ECO:0000256" key="1">
    <source>
        <dbReference type="ARBA" id="ARBA00012252"/>
    </source>
</evidence>
<evidence type="ECO:0000313" key="6">
    <source>
        <dbReference type="EMBL" id="RHN75676.1"/>
    </source>
</evidence>
<dbReference type="Pfam" id="PF07837">
    <property type="entry name" value="FTCD_N"/>
    <property type="match status" value="1"/>
</dbReference>
<keyword evidence="8" id="KW-1185">Reference proteome</keyword>
<organism evidence="5 8">
    <name type="scientific">Medicago truncatula</name>
    <name type="common">Barrel medic</name>
    <name type="synonym">Medicago tribuloides</name>
    <dbReference type="NCBI Taxonomy" id="3880"/>
    <lineage>
        <taxon>Eukaryota</taxon>
        <taxon>Viridiplantae</taxon>
        <taxon>Streptophyta</taxon>
        <taxon>Embryophyta</taxon>
        <taxon>Tracheophyta</taxon>
        <taxon>Spermatophyta</taxon>
        <taxon>Magnoliopsida</taxon>
        <taxon>eudicotyledons</taxon>
        <taxon>Gunneridae</taxon>
        <taxon>Pentapetalae</taxon>
        <taxon>rosids</taxon>
        <taxon>fabids</taxon>
        <taxon>Fabales</taxon>
        <taxon>Fabaceae</taxon>
        <taxon>Papilionoideae</taxon>
        <taxon>50 kb inversion clade</taxon>
        <taxon>NPAAA clade</taxon>
        <taxon>Hologalegina</taxon>
        <taxon>IRL clade</taxon>
        <taxon>Trifolieae</taxon>
        <taxon>Medicago</taxon>
    </lineage>
</organism>
<dbReference type="EMBL" id="PSQE01000002">
    <property type="protein sequence ID" value="RHN75676.1"/>
    <property type="molecule type" value="Genomic_DNA"/>
</dbReference>
<evidence type="ECO:0000256" key="2">
    <source>
        <dbReference type="ARBA" id="ARBA00022679"/>
    </source>
</evidence>
<dbReference type="EC" id="2.1.2.5" evidence="1"/>
<proteinExistence type="predicted"/>
<dbReference type="STRING" id="3880.A0A072VAK5"/>
<sequence length="302" mass="33016">MLKTILGCCKVYISESRNKSALESIEKAAKFFPLAPIINKFEDVAYNRVGYTLVSELDSVSSGKSSCDLTNAVLAMVKAAFDNVDFEVHSGTHPRLGVVDHICFHPLVDASLDQAARTARCLASDMGSSLEVPTFLYGAAHEEGMKLDSVRRAFGYFKPNSSENQWIGMQRSDTLPLKPYSGPSQVIPTKGVVVIGATRWVDNYNVPLLSSDISAVRRIAKRISGRGGGLASVQAMALTHGEGIIEVACNLLDPKNVGGERVQQEVEQLAKEEGISVDKGYYTDFSQEEIVKSYLELFEERI</sequence>
<dbReference type="GO" id="GO:0030409">
    <property type="term" value="F:glutamate formimidoyltransferase activity"/>
    <property type="evidence" value="ECO:0007669"/>
    <property type="project" value="UniProtKB-EC"/>
</dbReference>
<keyword evidence="6" id="KW-0436">Ligase</keyword>
<evidence type="ECO:0000313" key="5">
    <source>
        <dbReference type="EMBL" id="KEH39069.1"/>
    </source>
</evidence>
<feature type="domain" description="Formiminotransferase C-terminal subdomain" evidence="3">
    <location>
        <begin position="204"/>
        <end position="292"/>
    </location>
</feature>
<dbReference type="HOGENOM" id="CLU_052578_0_0_1"/>
<dbReference type="EnsemblPlants" id="KEH39069">
    <property type="protein sequence ID" value="KEH39069"/>
    <property type="gene ID" value="MTR_2g090055"/>
</dbReference>
<dbReference type="InterPro" id="IPR013802">
    <property type="entry name" value="Formiminotransferase_C"/>
</dbReference>
<feature type="domain" description="Formiminotransferase N-terminal subdomain" evidence="4">
    <location>
        <begin position="5"/>
        <end position="199"/>
    </location>
</feature>
<protein>
    <recommendedName>
        <fullName evidence="1">glutamate formimidoyltransferase</fullName>
        <ecNumber evidence="1">2.1.2.5</ecNumber>
    </recommendedName>
</protein>
<dbReference type="ExpressionAtlas" id="A0A072VAK5">
    <property type="expression patterns" value="differential"/>
</dbReference>
<dbReference type="EMBL" id="CM001218">
    <property type="protein sequence ID" value="KEH39069.1"/>
    <property type="molecule type" value="Genomic_DNA"/>
</dbReference>
<dbReference type="PANTHER" id="PTHR12234">
    <property type="entry name" value="FORMIMINOTRANSFERASE-CYCLODEAMINASE"/>
    <property type="match status" value="1"/>
</dbReference>
<dbReference type="InterPro" id="IPR051623">
    <property type="entry name" value="FTCD"/>
</dbReference>
<evidence type="ECO:0000313" key="7">
    <source>
        <dbReference type="EnsemblPlants" id="KEH39069"/>
    </source>
</evidence>
<keyword evidence="2 6" id="KW-0808">Transferase</keyword>
<dbReference type="InterPro" id="IPR037064">
    <property type="entry name" value="Formiminotransferase_N_sf"/>
</dbReference>
<reference evidence="6" key="4">
    <citation type="journal article" date="2018" name="Nat. Plants">
        <title>Whole-genome landscape of Medicago truncatula symbiotic genes.</title>
        <authorList>
            <person name="Pecrix Y."/>
            <person name="Gamas P."/>
            <person name="Carrere S."/>
        </authorList>
    </citation>
    <scope>NUCLEOTIDE SEQUENCE</scope>
    <source>
        <tissue evidence="6">Leaves</tissue>
    </source>
</reference>
<dbReference type="OrthoDB" id="48036at2759"/>
<dbReference type="GO" id="GO:0016874">
    <property type="term" value="F:ligase activity"/>
    <property type="evidence" value="ECO:0007669"/>
    <property type="project" value="UniProtKB-KW"/>
</dbReference>
<dbReference type="SMART" id="SM01222">
    <property type="entry name" value="FTCD_N"/>
    <property type="match status" value="1"/>
</dbReference>
<dbReference type="PANTHER" id="PTHR12234:SF1">
    <property type="entry name" value="FORMIMINOTRANSFERASE N-TERMINAL SUBDOMAIN-CONTAINING PROTEIN"/>
    <property type="match status" value="1"/>
</dbReference>
<dbReference type="InterPro" id="IPR022384">
    <property type="entry name" value="FormiminoTrfase_cat_dom_sf"/>
</dbReference>
<dbReference type="PaxDb" id="3880-AES90808"/>
<dbReference type="SMART" id="SM01221">
    <property type="entry name" value="FTCD"/>
    <property type="match status" value="1"/>
</dbReference>
<dbReference type="Proteomes" id="UP000265566">
    <property type="component" value="Chromosome 2"/>
</dbReference>
<reference evidence="5 8" key="1">
    <citation type="journal article" date="2011" name="Nature">
        <title>The Medicago genome provides insight into the evolution of rhizobial symbioses.</title>
        <authorList>
            <person name="Young N.D."/>
            <person name="Debelle F."/>
            <person name="Oldroyd G.E."/>
            <person name="Geurts R."/>
            <person name="Cannon S.B."/>
            <person name="Udvardi M.K."/>
            <person name="Benedito V.A."/>
            <person name="Mayer K.F."/>
            <person name="Gouzy J."/>
            <person name="Schoof H."/>
            <person name="Van de Peer Y."/>
            <person name="Proost S."/>
            <person name="Cook D.R."/>
            <person name="Meyers B.C."/>
            <person name="Spannagl M."/>
            <person name="Cheung F."/>
            <person name="De Mita S."/>
            <person name="Krishnakumar V."/>
            <person name="Gundlach H."/>
            <person name="Zhou S."/>
            <person name="Mudge J."/>
            <person name="Bharti A.K."/>
            <person name="Murray J.D."/>
            <person name="Naoumkina M.A."/>
            <person name="Rosen B."/>
            <person name="Silverstein K.A."/>
            <person name="Tang H."/>
            <person name="Rombauts S."/>
            <person name="Zhao P.X."/>
            <person name="Zhou P."/>
            <person name="Barbe V."/>
            <person name="Bardou P."/>
            <person name="Bechner M."/>
            <person name="Bellec A."/>
            <person name="Berger A."/>
            <person name="Berges H."/>
            <person name="Bidwell S."/>
            <person name="Bisseling T."/>
            <person name="Choisne N."/>
            <person name="Couloux A."/>
            <person name="Denny R."/>
            <person name="Deshpande S."/>
            <person name="Dai X."/>
            <person name="Doyle J.J."/>
            <person name="Dudez A.M."/>
            <person name="Farmer A.D."/>
            <person name="Fouteau S."/>
            <person name="Franken C."/>
            <person name="Gibelin C."/>
            <person name="Gish J."/>
            <person name="Goldstein S."/>
            <person name="Gonzalez A.J."/>
            <person name="Green P.J."/>
            <person name="Hallab A."/>
            <person name="Hartog M."/>
            <person name="Hua A."/>
            <person name="Humphray S.J."/>
            <person name="Jeong D.H."/>
            <person name="Jing Y."/>
            <person name="Jocker A."/>
            <person name="Kenton S.M."/>
            <person name="Kim D.J."/>
            <person name="Klee K."/>
            <person name="Lai H."/>
            <person name="Lang C."/>
            <person name="Lin S."/>
            <person name="Macmil S.L."/>
            <person name="Magdelenat G."/>
            <person name="Matthews L."/>
            <person name="McCorrison J."/>
            <person name="Monaghan E.L."/>
            <person name="Mun J.H."/>
            <person name="Najar F.Z."/>
            <person name="Nicholson C."/>
            <person name="Noirot C."/>
            <person name="O'Bleness M."/>
            <person name="Paule C.R."/>
            <person name="Poulain J."/>
            <person name="Prion F."/>
            <person name="Qin B."/>
            <person name="Qu C."/>
            <person name="Retzel E.F."/>
            <person name="Riddle C."/>
            <person name="Sallet E."/>
            <person name="Samain S."/>
            <person name="Samson N."/>
            <person name="Sanders I."/>
            <person name="Saurat O."/>
            <person name="Scarpelli C."/>
            <person name="Schiex T."/>
            <person name="Segurens B."/>
            <person name="Severin A.J."/>
            <person name="Sherrier D.J."/>
            <person name="Shi R."/>
            <person name="Sims S."/>
            <person name="Singer S.R."/>
            <person name="Sinharoy S."/>
            <person name="Sterck L."/>
            <person name="Viollet A."/>
            <person name="Wang B.B."/>
            <person name="Wang K."/>
            <person name="Wang M."/>
            <person name="Wang X."/>
            <person name="Warfsmann J."/>
            <person name="Weissenbach J."/>
            <person name="White D.D."/>
            <person name="White J.D."/>
            <person name="Wiley G.B."/>
            <person name="Wincker P."/>
            <person name="Xing Y."/>
            <person name="Yang L."/>
            <person name="Yao Z."/>
            <person name="Ying F."/>
            <person name="Zhai J."/>
            <person name="Zhou L."/>
            <person name="Zuber A."/>
            <person name="Denarie J."/>
            <person name="Dixon R.A."/>
            <person name="May G.D."/>
            <person name="Schwartz D.C."/>
            <person name="Rogers J."/>
            <person name="Quetier F."/>
            <person name="Town C.D."/>
            <person name="Roe B.A."/>
        </authorList>
    </citation>
    <scope>NUCLEOTIDE SEQUENCE [LARGE SCALE GENOMIC DNA]</scope>
    <source>
        <strain evidence="5">A17</strain>
        <strain evidence="7 8">cv. Jemalong A17</strain>
    </source>
</reference>
<dbReference type="SUPFAM" id="SSF55116">
    <property type="entry name" value="Formiminotransferase domain of formiminotransferase-cyclodeaminase"/>
    <property type="match status" value="2"/>
</dbReference>
<dbReference type="GO" id="GO:0005542">
    <property type="term" value="F:folic acid binding"/>
    <property type="evidence" value="ECO:0007669"/>
    <property type="project" value="InterPro"/>
</dbReference>
<accession>A0A072VAK5</accession>
<evidence type="ECO:0000313" key="8">
    <source>
        <dbReference type="Proteomes" id="UP000002051"/>
    </source>
</evidence>
<reference evidence="7" key="3">
    <citation type="submission" date="2015-04" db="UniProtKB">
        <authorList>
            <consortium name="EnsemblPlants"/>
        </authorList>
    </citation>
    <scope>IDENTIFICATION</scope>
    <source>
        <strain evidence="7">cv. Jemalong A17</strain>
    </source>
</reference>
<dbReference type="Gene3D" id="3.30.70.670">
    <property type="entry name" value="Formiminotransferase, C-terminal subdomain"/>
    <property type="match status" value="1"/>
</dbReference>
<dbReference type="Gene3D" id="3.30.990.10">
    <property type="entry name" value="Formiminotransferase, N-terminal subdomain"/>
    <property type="match status" value="1"/>
</dbReference>
<evidence type="ECO:0000259" key="3">
    <source>
        <dbReference type="SMART" id="SM01221"/>
    </source>
</evidence>
<gene>
    <name evidence="5" type="ordered locus">MTR_2g090055</name>
    <name evidence="6" type="ORF">MtrunA17_Chr2g0323831</name>
</gene>
<name>A0A072VAK5_MEDTR</name>
<dbReference type="Proteomes" id="UP000002051">
    <property type="component" value="Chromosome 2"/>
</dbReference>